<dbReference type="PANTHER" id="PTHR33048:SF159">
    <property type="entry name" value="MEMBRANE PROTEIN, PUTATIVE (AFU_ORTHOLOGUE AFUA_5G02860)-RELATED"/>
    <property type="match status" value="1"/>
</dbReference>
<gene>
    <name evidence="8" type="ORF">N7468_005234</name>
</gene>
<evidence type="ECO:0000256" key="6">
    <source>
        <dbReference type="SAM" id="Phobius"/>
    </source>
</evidence>
<dbReference type="Pfam" id="PF20684">
    <property type="entry name" value="Fung_rhodopsin"/>
    <property type="match status" value="1"/>
</dbReference>
<dbReference type="AlphaFoldDB" id="A0A9W9NYT3"/>
<dbReference type="GeneID" id="83201834"/>
<evidence type="ECO:0000256" key="4">
    <source>
        <dbReference type="ARBA" id="ARBA00023136"/>
    </source>
</evidence>
<organism evidence="8 9">
    <name type="scientific">Penicillium chermesinum</name>
    <dbReference type="NCBI Taxonomy" id="63820"/>
    <lineage>
        <taxon>Eukaryota</taxon>
        <taxon>Fungi</taxon>
        <taxon>Dikarya</taxon>
        <taxon>Ascomycota</taxon>
        <taxon>Pezizomycotina</taxon>
        <taxon>Eurotiomycetes</taxon>
        <taxon>Eurotiomycetidae</taxon>
        <taxon>Eurotiales</taxon>
        <taxon>Aspergillaceae</taxon>
        <taxon>Penicillium</taxon>
    </lineage>
</organism>
<evidence type="ECO:0000313" key="9">
    <source>
        <dbReference type="Proteomes" id="UP001150941"/>
    </source>
</evidence>
<name>A0A9W9NYT3_9EURO</name>
<dbReference type="EMBL" id="JAPQKS010000004">
    <property type="protein sequence ID" value="KAJ5232278.1"/>
    <property type="molecule type" value="Genomic_DNA"/>
</dbReference>
<dbReference type="InterPro" id="IPR049326">
    <property type="entry name" value="Rhodopsin_dom_fungi"/>
</dbReference>
<feature type="transmembrane region" description="Helical" evidence="6">
    <location>
        <begin position="184"/>
        <end position="208"/>
    </location>
</feature>
<evidence type="ECO:0000256" key="1">
    <source>
        <dbReference type="ARBA" id="ARBA00004141"/>
    </source>
</evidence>
<dbReference type="InterPro" id="IPR052337">
    <property type="entry name" value="SAT4-like"/>
</dbReference>
<proteinExistence type="inferred from homology"/>
<evidence type="ECO:0000256" key="5">
    <source>
        <dbReference type="ARBA" id="ARBA00038359"/>
    </source>
</evidence>
<dbReference type="RefSeq" id="XP_058330271.1">
    <property type="nucleotide sequence ID" value="XM_058474531.1"/>
</dbReference>
<evidence type="ECO:0000313" key="8">
    <source>
        <dbReference type="EMBL" id="KAJ5232278.1"/>
    </source>
</evidence>
<comment type="caution">
    <text evidence="8">The sequence shown here is derived from an EMBL/GenBank/DDBJ whole genome shotgun (WGS) entry which is preliminary data.</text>
</comment>
<accession>A0A9W9NYT3</accession>
<keyword evidence="4 6" id="KW-0472">Membrane</keyword>
<evidence type="ECO:0000259" key="7">
    <source>
        <dbReference type="Pfam" id="PF20684"/>
    </source>
</evidence>
<feature type="transmembrane region" description="Helical" evidence="6">
    <location>
        <begin position="29"/>
        <end position="47"/>
    </location>
</feature>
<evidence type="ECO:0000256" key="2">
    <source>
        <dbReference type="ARBA" id="ARBA00022692"/>
    </source>
</evidence>
<dbReference type="PANTHER" id="PTHR33048">
    <property type="entry name" value="PTH11-LIKE INTEGRAL MEMBRANE PROTEIN (AFU_ORTHOLOGUE AFUA_5G11245)"/>
    <property type="match status" value="1"/>
</dbReference>
<feature type="transmembrane region" description="Helical" evidence="6">
    <location>
        <begin position="141"/>
        <end position="164"/>
    </location>
</feature>
<reference evidence="8" key="1">
    <citation type="submission" date="2022-11" db="EMBL/GenBank/DDBJ databases">
        <authorList>
            <person name="Petersen C."/>
        </authorList>
    </citation>
    <scope>NUCLEOTIDE SEQUENCE</scope>
    <source>
        <strain evidence="8">IBT 19713</strain>
    </source>
</reference>
<dbReference type="Proteomes" id="UP001150941">
    <property type="component" value="Unassembled WGS sequence"/>
</dbReference>
<feature type="transmembrane region" description="Helical" evidence="6">
    <location>
        <begin position="220"/>
        <end position="247"/>
    </location>
</feature>
<feature type="transmembrane region" description="Helical" evidence="6">
    <location>
        <begin position="107"/>
        <end position="129"/>
    </location>
</feature>
<feature type="transmembrane region" description="Helical" evidence="6">
    <location>
        <begin position="267"/>
        <end position="287"/>
    </location>
</feature>
<keyword evidence="3 6" id="KW-1133">Transmembrane helix</keyword>
<evidence type="ECO:0000256" key="3">
    <source>
        <dbReference type="ARBA" id="ARBA00022989"/>
    </source>
</evidence>
<sequence length="379" mass="41563">MAPVESMALFGRAVNAAVGKHVNTSVQTADYWCQGLCIAGMTICYFLRLYTRLFILRGFHREDWLCTAAYILGTAYSVIALLMGKYGGGLHLHDVPKENLTAFKKTVYVTLVMYGPTAYLTKVCLLWIMARVFSPFRKAVIFIYIFMGVMLAYYIPSVIVKVRICLPINSFWDSDVKGSCLNENAIITADAVISSVSDLIILIVPLPLTMSLQMAKKKKLRVVALMGAGGMAVLASVIRLVLIVLTSQSADTTMAFMRINMLGNAEIAIGVICTCLPAVSALLKYVAHEYSSGKDTDYKLSTMQTGNTKSVNRHQMKRTSVRIKESDEDVLVSHAQGDPRIETSINGEREGFGNHNQNVFQGGIGVTRTIEVSSSVDAP</sequence>
<protein>
    <recommendedName>
        <fullName evidence="7">Rhodopsin domain-containing protein</fullName>
    </recommendedName>
</protein>
<dbReference type="GO" id="GO:0016020">
    <property type="term" value="C:membrane"/>
    <property type="evidence" value="ECO:0007669"/>
    <property type="project" value="UniProtKB-SubCell"/>
</dbReference>
<feature type="domain" description="Rhodopsin" evidence="7">
    <location>
        <begin position="47"/>
        <end position="284"/>
    </location>
</feature>
<comment type="similarity">
    <text evidence="5">Belongs to the SAT4 family.</text>
</comment>
<reference evidence="8" key="2">
    <citation type="journal article" date="2023" name="IMA Fungus">
        <title>Comparative genomic study of the Penicillium genus elucidates a diverse pangenome and 15 lateral gene transfer events.</title>
        <authorList>
            <person name="Petersen C."/>
            <person name="Sorensen T."/>
            <person name="Nielsen M.R."/>
            <person name="Sondergaard T.E."/>
            <person name="Sorensen J.L."/>
            <person name="Fitzpatrick D.A."/>
            <person name="Frisvad J.C."/>
            <person name="Nielsen K.L."/>
        </authorList>
    </citation>
    <scope>NUCLEOTIDE SEQUENCE</scope>
    <source>
        <strain evidence="8">IBT 19713</strain>
    </source>
</reference>
<keyword evidence="9" id="KW-1185">Reference proteome</keyword>
<feature type="transmembrane region" description="Helical" evidence="6">
    <location>
        <begin position="68"/>
        <end position="87"/>
    </location>
</feature>
<comment type="subcellular location">
    <subcellularLocation>
        <location evidence="1">Membrane</location>
        <topology evidence="1">Multi-pass membrane protein</topology>
    </subcellularLocation>
</comment>
<dbReference type="OrthoDB" id="5342292at2759"/>
<keyword evidence="2 6" id="KW-0812">Transmembrane</keyword>